<sequence length="88" mass="9591">MSGQAAAGEGALPPEDLRAVLAPVDLVWARLDRPAARRLVEAAARSELARVKGFTGRPDVPQVLADRLSRRLEDQMRLHGPIKDQWAG</sequence>
<accession>A0AAU1UPF5</accession>
<evidence type="ECO:0000313" key="1">
    <source>
        <dbReference type="EMBL" id="WTS19132.1"/>
    </source>
</evidence>
<proteinExistence type="predicted"/>
<name>A0AAU1UPF5_9ACTN</name>
<reference evidence="1" key="1">
    <citation type="submission" date="2022-10" db="EMBL/GenBank/DDBJ databases">
        <title>The complete genomes of actinobacterial strains from the NBC collection.</title>
        <authorList>
            <person name="Joergensen T.S."/>
            <person name="Alvarez Arevalo M."/>
            <person name="Sterndorff E.B."/>
            <person name="Faurdal D."/>
            <person name="Vuksanovic O."/>
            <person name="Mourched A.-S."/>
            <person name="Charusanti P."/>
            <person name="Shaw S."/>
            <person name="Blin K."/>
            <person name="Weber T."/>
        </authorList>
    </citation>
    <scope>NUCLEOTIDE SEQUENCE</scope>
    <source>
        <strain evidence="1">NBC_00119</strain>
    </source>
</reference>
<dbReference type="AlphaFoldDB" id="A0AAU1UPF5"/>
<protein>
    <submittedName>
        <fullName evidence="1">Uncharacterized protein</fullName>
    </submittedName>
</protein>
<gene>
    <name evidence="1" type="ORF">OHU69_11140</name>
</gene>
<dbReference type="EMBL" id="CP108195">
    <property type="protein sequence ID" value="WTS19132.1"/>
    <property type="molecule type" value="Genomic_DNA"/>
</dbReference>
<organism evidence="1">
    <name type="scientific">Streptomyces sp. NBC_00119</name>
    <dbReference type="NCBI Taxonomy" id="2975659"/>
    <lineage>
        <taxon>Bacteria</taxon>
        <taxon>Bacillati</taxon>
        <taxon>Actinomycetota</taxon>
        <taxon>Actinomycetes</taxon>
        <taxon>Kitasatosporales</taxon>
        <taxon>Streptomycetaceae</taxon>
        <taxon>Streptomyces</taxon>
    </lineage>
</organism>